<keyword evidence="16 27" id="KW-1015">Disulfide bond</keyword>
<proteinExistence type="inferred from homology"/>
<dbReference type="SUPFAM" id="SSF53850">
    <property type="entry name" value="Periplasmic binding protein-like II"/>
    <property type="match status" value="1"/>
</dbReference>
<feature type="site" description="Crucial to convey clamshell closure to channel opening" evidence="26">
    <location>
        <position position="673"/>
    </location>
</feature>
<keyword evidence="6" id="KW-1003">Cell membrane</keyword>
<feature type="binding site" evidence="25">
    <location>
        <position position="524"/>
    </location>
    <ligand>
        <name>L-glutamate</name>
        <dbReference type="ChEBI" id="CHEBI:29985"/>
    </ligand>
</feature>
<evidence type="ECO:0000256" key="27">
    <source>
        <dbReference type="PIRSR" id="PIRSR601508-3"/>
    </source>
</evidence>
<evidence type="ECO:0000256" key="17">
    <source>
        <dbReference type="ARBA" id="ARBA00023170"/>
    </source>
</evidence>
<keyword evidence="7" id="KW-0597">Phosphoprotein</keyword>
<comment type="function">
    <text evidence="22">NMDA receptor subtype of glutamate-gated ion channels with high calcium permeability and voltage-dependent sensitivity to magnesium. Mediated by glycine. This protein plays a key role in synaptic plasticity, synaptogenesis, excitotoxicity, memory acquisition and learning. It mediates neuronal functions in glutamate neurotransmission. Is involved in the cell surface targeting of NMDA receptors. Plays a role in associative learning and in long-term memory consolidation.</text>
</comment>
<evidence type="ECO:0000259" key="31">
    <source>
        <dbReference type="SMART" id="SM00918"/>
    </source>
</evidence>
<dbReference type="SUPFAM" id="SSF81324">
    <property type="entry name" value="Voltage-gated potassium channels"/>
    <property type="match status" value="1"/>
</dbReference>
<dbReference type="Gene3D" id="3.40.190.10">
    <property type="entry name" value="Periplasmic binding protein-like II"/>
    <property type="match status" value="2"/>
</dbReference>
<dbReference type="InterPro" id="IPR001320">
    <property type="entry name" value="Iontro_rcpt_C"/>
</dbReference>
<dbReference type="Gene3D" id="3.40.50.2300">
    <property type="match status" value="2"/>
</dbReference>
<dbReference type="FunFam" id="3.40.190.10:FF:000010">
    <property type="entry name" value="glutamate receptor ionotropic, NMDA 1 isoform X1"/>
    <property type="match status" value="1"/>
</dbReference>
<dbReference type="FunFam" id="3.40.50.2300:FF:000266">
    <property type="entry name" value="Glutamate [NMDA] receptor subunit 1"/>
    <property type="match status" value="1"/>
</dbReference>
<dbReference type="FunFam" id="3.40.190.10:FF:000177">
    <property type="entry name" value="Glutamate [NMDA] receptor subunit 1"/>
    <property type="match status" value="1"/>
</dbReference>
<evidence type="ECO:0000256" key="8">
    <source>
        <dbReference type="ARBA" id="ARBA00022692"/>
    </source>
</evidence>
<dbReference type="InterPro" id="IPR015683">
    <property type="entry name" value="Ionotropic_Glu_rcpt"/>
</dbReference>
<keyword evidence="10" id="KW-0106">Calcium</keyword>
<protein>
    <recommendedName>
        <fullName evidence="4">Glutamate [NMDA] receptor subunit 1</fullName>
    </recommendedName>
</protein>
<evidence type="ECO:0000256" key="21">
    <source>
        <dbReference type="ARBA" id="ARBA00023303"/>
    </source>
</evidence>
<dbReference type="InterPro" id="IPR028082">
    <property type="entry name" value="Peripla_BP_I"/>
</dbReference>
<dbReference type="SUPFAM" id="SSF53822">
    <property type="entry name" value="Periplasmic binding protein-like I"/>
    <property type="match status" value="1"/>
</dbReference>
<evidence type="ECO:0000256" key="6">
    <source>
        <dbReference type="ARBA" id="ARBA00022475"/>
    </source>
</evidence>
<evidence type="ECO:0000256" key="25">
    <source>
        <dbReference type="PIRSR" id="PIRSR601508-1"/>
    </source>
</evidence>
<evidence type="ECO:0000256" key="7">
    <source>
        <dbReference type="ARBA" id="ARBA00022553"/>
    </source>
</evidence>
<feature type="transmembrane region" description="Helical" evidence="28">
    <location>
        <begin position="640"/>
        <end position="666"/>
    </location>
</feature>
<keyword evidence="18" id="KW-0325">Glycoprotein</keyword>
<evidence type="ECO:0000256" key="22">
    <source>
        <dbReference type="ARBA" id="ARBA00024675"/>
    </source>
</evidence>
<dbReference type="FunFam" id="3.40.50.2300:FF:000025">
    <property type="entry name" value="glutamate receptor ionotropic, NMDA 1 isoform X1"/>
    <property type="match status" value="1"/>
</dbReference>
<evidence type="ECO:0000259" key="30">
    <source>
        <dbReference type="SMART" id="SM00079"/>
    </source>
</evidence>
<name>A0A9P0DS98_PHACE</name>
<feature type="signal peptide" evidence="29">
    <location>
        <begin position="1"/>
        <end position="21"/>
    </location>
</feature>
<keyword evidence="13" id="KW-0770">Synapse</keyword>
<keyword evidence="33" id="KW-1185">Reference proteome</keyword>
<comment type="similarity">
    <text evidence="2">Belongs to the glutamate-gated ion channel (TC 1.A.10.1) family.</text>
</comment>
<feature type="transmembrane region" description="Helical" evidence="28">
    <location>
        <begin position="570"/>
        <end position="588"/>
    </location>
</feature>
<feature type="chain" id="PRO_5040162941" description="Glutamate [NMDA] receptor subunit 1" evidence="29">
    <location>
        <begin position="22"/>
        <end position="956"/>
    </location>
</feature>
<evidence type="ECO:0000256" key="24">
    <source>
        <dbReference type="ARBA" id="ARBA00034105"/>
    </source>
</evidence>
<evidence type="ECO:0000256" key="1">
    <source>
        <dbReference type="ARBA" id="ARBA00004651"/>
    </source>
</evidence>
<dbReference type="InterPro" id="IPR001508">
    <property type="entry name" value="Iono_Glu_rcpt_met"/>
</dbReference>
<dbReference type="Proteomes" id="UP001153737">
    <property type="component" value="Chromosome 2"/>
</dbReference>
<feature type="site" description="Interaction with the cone snail toxin Con-ikot-ikot" evidence="26">
    <location>
        <position position="703"/>
    </location>
</feature>
<dbReference type="EMBL" id="OU896708">
    <property type="protein sequence ID" value="CAH1156119.1"/>
    <property type="molecule type" value="Genomic_DNA"/>
</dbReference>
<keyword evidence="8 28" id="KW-0812">Transmembrane</keyword>
<feature type="transmembrane region" description="Helical" evidence="28">
    <location>
        <begin position="825"/>
        <end position="849"/>
    </location>
</feature>
<dbReference type="InterPro" id="IPR019594">
    <property type="entry name" value="Glu/Gly-bd"/>
</dbReference>
<feature type="domain" description="Ionotropic glutamate receptor L-glutamate and glycine-binding" evidence="31">
    <location>
        <begin position="447"/>
        <end position="515"/>
    </location>
</feature>
<accession>A0A9P0DS98</accession>
<dbReference type="Pfam" id="PF10613">
    <property type="entry name" value="Lig_chan-Glu_bd"/>
    <property type="match status" value="1"/>
</dbReference>
<evidence type="ECO:0000256" key="12">
    <source>
        <dbReference type="ARBA" id="ARBA00022989"/>
    </source>
</evidence>
<evidence type="ECO:0000256" key="4">
    <source>
        <dbReference type="ARBA" id="ARBA00015895"/>
    </source>
</evidence>
<evidence type="ECO:0000256" key="16">
    <source>
        <dbReference type="ARBA" id="ARBA00023157"/>
    </source>
</evidence>
<dbReference type="Pfam" id="PF01094">
    <property type="entry name" value="ANF_receptor"/>
    <property type="match status" value="1"/>
</dbReference>
<dbReference type="InterPro" id="IPR049873">
    <property type="entry name" value="NMDA1-like_N"/>
</dbReference>
<sequence length="956" mass="107751">MWRTNIKILVFCNFVFVLVLANQRDWNAPNPTVFNIGGVLSSNESEKYFKETIDHLNFDSQYVPKGVTYYHTAILMDPNPIRTALNVCKFLIASKVYAVVVSHPLTGDLSPAAVSYTSGFYHIPVIGISSRDSAFSDKNIHVSFLRTVPPYSHQADVWVDMLKYFNYKKVIFIHSSDTDGRALLGRFQTTSQSLEDDVDIKVQVESVIEFEPGFESFREQLVDMKNAQARVYLMFANKHDAKIIFRDAASLNMTDAGYAWIVTEQALEADNVPEGILGLQLVNATDEKAHIRDSIYVLASALRDMNQTREITEAPKDCDNSGSIWETGKDLFNFIRKQVLLNGETGKVAFDDQGDRINAEYNIVNIQRKKKNKVVVGKHFFNRETNKMHLTVDEKSIIWPGRQSIKPEGFMIPTHLKVLTIEEKPFVYVRKILEPNEGCTAEEIPCPHFNTSGDLTDNLCCKGYCMDLLKELSRKINFTYSLALSPDGQFGNYVIRNHSGSTRKEWTGLIGELVGERADMIVAPLTINPERAEFIEFSKPFKYQGITILEKKPSRSSTLVSFLQPFSNTLWILVMVSVHVVALVLYLLDRFSPFGRFKLANTDGTEEDALNLSSAIWFAWGVLLNSGIGEGTPRSFSARVLGMVWAGFAMIIVASYTANLAAFLVLERPKTKLTGINDARLRNTMENLTCATVKGSAVDMYFKRQVELSNMYRTMEANNYDTAESAINDVKHRKLMAFIWDSSRLEFEAAQDCELVTAGELFGRSGYGIGLQKGSPWSDDVTLAILDFHESGFMESLDNKWILQGNFQQCEQFEKTPNTLGLKNMAGVFILVGAGIVGGIGLIVIEMAYKKHQIKKQKRMELARHAADKWRGAVEKRKSLRTSSAAQRRIKSNGVNEAVTISHVFDKFQRIGQMYGAERTWPGDADIRQRRMDEVGVQPVPRYLPAFTQDVSHLIV</sequence>
<comment type="subunit">
    <text evidence="3">Forms a heteromeric NMDA channel with Nmdar2.</text>
</comment>
<feature type="domain" description="Ionotropic glutamate receptor C-terminal" evidence="30">
    <location>
        <begin position="415"/>
        <end position="804"/>
    </location>
</feature>
<dbReference type="InterPro" id="IPR001828">
    <property type="entry name" value="ANF_lig-bd_rcpt"/>
</dbReference>
<keyword evidence="12 28" id="KW-1133">Transmembrane helix</keyword>
<evidence type="ECO:0000256" key="10">
    <source>
        <dbReference type="ARBA" id="ARBA00022837"/>
    </source>
</evidence>
<dbReference type="InterPro" id="IPR049872">
    <property type="entry name" value="NMDA1-like_ligand-bd"/>
</dbReference>
<dbReference type="GO" id="GO:0038023">
    <property type="term" value="F:signaling receptor activity"/>
    <property type="evidence" value="ECO:0007669"/>
    <property type="project" value="InterPro"/>
</dbReference>
<feature type="binding site" evidence="25">
    <location>
        <position position="741"/>
    </location>
    <ligand>
        <name>L-glutamate</name>
        <dbReference type="ChEBI" id="CHEBI:29985"/>
    </ligand>
</feature>
<organism evidence="32 33">
    <name type="scientific">Phaedon cochleariae</name>
    <name type="common">Mustard beetle</name>
    <dbReference type="NCBI Taxonomy" id="80249"/>
    <lineage>
        <taxon>Eukaryota</taxon>
        <taxon>Metazoa</taxon>
        <taxon>Ecdysozoa</taxon>
        <taxon>Arthropoda</taxon>
        <taxon>Hexapoda</taxon>
        <taxon>Insecta</taxon>
        <taxon>Pterygota</taxon>
        <taxon>Neoptera</taxon>
        <taxon>Endopterygota</taxon>
        <taxon>Coleoptera</taxon>
        <taxon>Polyphaga</taxon>
        <taxon>Cucujiformia</taxon>
        <taxon>Chrysomeloidea</taxon>
        <taxon>Chrysomelidae</taxon>
        <taxon>Chrysomelinae</taxon>
        <taxon>Chrysomelini</taxon>
        <taxon>Phaedon</taxon>
    </lineage>
</organism>
<dbReference type="GO" id="GO:0045211">
    <property type="term" value="C:postsynaptic membrane"/>
    <property type="evidence" value="ECO:0007669"/>
    <property type="project" value="UniProtKB-SubCell"/>
</dbReference>
<evidence type="ECO:0000256" key="19">
    <source>
        <dbReference type="ARBA" id="ARBA00023257"/>
    </source>
</evidence>
<keyword evidence="11" id="KW-0460">Magnesium</keyword>
<evidence type="ECO:0000256" key="5">
    <source>
        <dbReference type="ARBA" id="ARBA00022448"/>
    </source>
</evidence>
<dbReference type="AlphaFoldDB" id="A0A9P0DS98"/>
<evidence type="ECO:0000313" key="33">
    <source>
        <dbReference type="Proteomes" id="UP001153737"/>
    </source>
</evidence>
<feature type="transmembrane region" description="Helical" evidence="28">
    <location>
        <begin position="609"/>
        <end position="628"/>
    </location>
</feature>
<keyword evidence="17" id="KW-0675">Receptor</keyword>
<evidence type="ECO:0000256" key="28">
    <source>
        <dbReference type="SAM" id="Phobius"/>
    </source>
</evidence>
<dbReference type="GO" id="GO:0017146">
    <property type="term" value="C:NMDA selective glutamate receptor complex"/>
    <property type="evidence" value="ECO:0007669"/>
    <property type="project" value="UniProtKB-ARBA"/>
</dbReference>
<evidence type="ECO:0000256" key="2">
    <source>
        <dbReference type="ARBA" id="ARBA00008685"/>
    </source>
</evidence>
<evidence type="ECO:0000256" key="13">
    <source>
        <dbReference type="ARBA" id="ARBA00023018"/>
    </source>
</evidence>
<keyword evidence="9 29" id="KW-0732">Signal</keyword>
<evidence type="ECO:0000256" key="18">
    <source>
        <dbReference type="ARBA" id="ARBA00023180"/>
    </source>
</evidence>
<evidence type="ECO:0000256" key="26">
    <source>
        <dbReference type="PIRSR" id="PIRSR601508-2"/>
    </source>
</evidence>
<keyword evidence="5" id="KW-0813">Transport</keyword>
<dbReference type="SMART" id="SM00079">
    <property type="entry name" value="PBPe"/>
    <property type="match status" value="1"/>
</dbReference>
<dbReference type="SMART" id="SM00918">
    <property type="entry name" value="Lig_chan-Glu_bd"/>
    <property type="match status" value="1"/>
</dbReference>
<dbReference type="CDD" id="cd06379">
    <property type="entry name" value="PBP1_iGluR_NMDA_NR1"/>
    <property type="match status" value="1"/>
</dbReference>
<reference evidence="32" key="1">
    <citation type="submission" date="2022-01" db="EMBL/GenBank/DDBJ databases">
        <authorList>
            <person name="King R."/>
        </authorList>
    </citation>
    <scope>NUCLEOTIDE SEQUENCE</scope>
</reference>
<evidence type="ECO:0000256" key="11">
    <source>
        <dbReference type="ARBA" id="ARBA00022842"/>
    </source>
</evidence>
<dbReference type="GO" id="GO:0014069">
    <property type="term" value="C:postsynaptic density"/>
    <property type="evidence" value="ECO:0007669"/>
    <property type="project" value="UniProtKB-SubCell"/>
</dbReference>
<feature type="binding site" evidence="25">
    <location>
        <position position="526"/>
    </location>
    <ligand>
        <name>L-glutamate</name>
        <dbReference type="ChEBI" id="CHEBI:29985"/>
    </ligand>
</feature>
<dbReference type="OrthoDB" id="9949424at2759"/>
<evidence type="ECO:0000256" key="29">
    <source>
        <dbReference type="SAM" id="SignalP"/>
    </source>
</evidence>
<evidence type="ECO:0000256" key="14">
    <source>
        <dbReference type="ARBA" id="ARBA00023065"/>
    </source>
</evidence>
<evidence type="ECO:0000256" key="3">
    <source>
        <dbReference type="ARBA" id="ARBA00011106"/>
    </source>
</evidence>
<keyword evidence="20" id="KW-1071">Ligand-gated ion channel</keyword>
<feature type="binding site" evidence="25">
    <location>
        <position position="531"/>
    </location>
    <ligand>
        <name>L-glutamate</name>
        <dbReference type="ChEBI" id="CHEBI:29985"/>
    </ligand>
</feature>
<gene>
    <name evidence="32" type="ORF">PHAECO_LOCUS6725</name>
</gene>
<dbReference type="Pfam" id="PF10562">
    <property type="entry name" value="CaM_bdg_C0"/>
    <property type="match status" value="1"/>
</dbReference>
<evidence type="ECO:0000256" key="20">
    <source>
        <dbReference type="ARBA" id="ARBA00023286"/>
    </source>
</evidence>
<dbReference type="Pfam" id="PF00060">
    <property type="entry name" value="Lig_chan"/>
    <property type="match status" value="1"/>
</dbReference>
<reference evidence="32" key="2">
    <citation type="submission" date="2022-10" db="EMBL/GenBank/DDBJ databases">
        <authorList>
            <consortium name="ENA_rothamsted_submissions"/>
            <consortium name="culmorum"/>
            <person name="King R."/>
        </authorList>
    </citation>
    <scope>NUCLEOTIDE SEQUENCE</scope>
</reference>
<dbReference type="CDD" id="cd13719">
    <property type="entry name" value="PBP2_iGluR_NMDA_Nr1"/>
    <property type="match status" value="1"/>
</dbReference>
<keyword evidence="21" id="KW-0407">Ion channel</keyword>
<keyword evidence="19" id="KW-0628">Postsynaptic cell membrane</keyword>
<keyword evidence="14" id="KW-0406">Ion transport</keyword>
<dbReference type="PANTHER" id="PTHR18966">
    <property type="entry name" value="IONOTROPIC GLUTAMATE RECEPTOR"/>
    <property type="match status" value="1"/>
</dbReference>
<evidence type="ECO:0000256" key="9">
    <source>
        <dbReference type="ARBA" id="ARBA00022729"/>
    </source>
</evidence>
<dbReference type="Gene3D" id="1.10.287.70">
    <property type="match status" value="1"/>
</dbReference>
<dbReference type="InterPro" id="IPR018882">
    <property type="entry name" value="CaM-bd_C0_NMDA_rcpt_NR1"/>
</dbReference>
<dbReference type="PRINTS" id="PR00177">
    <property type="entry name" value="NMDARECEPTOR"/>
</dbReference>
<evidence type="ECO:0000313" key="32">
    <source>
        <dbReference type="EMBL" id="CAH1156119.1"/>
    </source>
</evidence>
<feature type="disulfide bond" evidence="27">
    <location>
        <begin position="753"/>
        <end position="810"/>
    </location>
</feature>
<comment type="subcellular location">
    <subcellularLocation>
        <location evidence="1">Cell membrane</location>
        <topology evidence="1">Multi-pass membrane protein</topology>
    </subcellularLocation>
    <subcellularLocation>
        <location evidence="23">Postsynaptic cell membrane</location>
    </subcellularLocation>
    <subcellularLocation>
        <location evidence="24">Postsynaptic density</location>
    </subcellularLocation>
</comment>
<evidence type="ECO:0000256" key="15">
    <source>
        <dbReference type="ARBA" id="ARBA00023136"/>
    </source>
</evidence>
<dbReference type="GO" id="GO:0035235">
    <property type="term" value="P:ionotropic glutamate receptor signaling pathway"/>
    <property type="evidence" value="ECO:0007669"/>
    <property type="project" value="UniProtKB-ARBA"/>
</dbReference>
<dbReference type="GO" id="GO:0015276">
    <property type="term" value="F:ligand-gated monoatomic ion channel activity"/>
    <property type="evidence" value="ECO:0007669"/>
    <property type="project" value="InterPro"/>
</dbReference>
<evidence type="ECO:0000256" key="23">
    <source>
        <dbReference type="ARBA" id="ARBA00034100"/>
    </source>
</evidence>
<keyword evidence="15 28" id="KW-0472">Membrane</keyword>